<evidence type="ECO:0000313" key="1">
    <source>
        <dbReference type="EMBL" id="VAW08580.1"/>
    </source>
</evidence>
<name>A0A3B0SVR4_9ZZZZ</name>
<gene>
    <name evidence="1" type="ORF">MNBD_ACTINO02-1479</name>
</gene>
<accession>A0A3B0SVR4</accession>
<organism evidence="1">
    <name type="scientific">hydrothermal vent metagenome</name>
    <dbReference type="NCBI Taxonomy" id="652676"/>
    <lineage>
        <taxon>unclassified sequences</taxon>
        <taxon>metagenomes</taxon>
        <taxon>ecological metagenomes</taxon>
    </lineage>
</organism>
<sequence length="73" mass="8161">MGTRNLTLRERFRRRGEHLNLKPTEVGNVPISSFEAPSVAEPGESRYVKHSGLAQRIAAIRDAEDISIDISDE</sequence>
<reference evidence="1" key="1">
    <citation type="submission" date="2018-06" db="EMBL/GenBank/DDBJ databases">
        <authorList>
            <person name="Zhirakovskaya E."/>
        </authorList>
    </citation>
    <scope>NUCLEOTIDE SEQUENCE</scope>
</reference>
<proteinExistence type="predicted"/>
<protein>
    <submittedName>
        <fullName evidence="1">Uncharacterized protein</fullName>
    </submittedName>
</protein>
<dbReference type="AlphaFoldDB" id="A0A3B0SVR4"/>
<dbReference type="EMBL" id="UOEK01000473">
    <property type="protein sequence ID" value="VAW08580.1"/>
    <property type="molecule type" value="Genomic_DNA"/>
</dbReference>